<dbReference type="InterPro" id="IPR045651">
    <property type="entry name" value="DUF6398"/>
</dbReference>
<reference evidence="2 3" key="1">
    <citation type="journal article" date="2016" name="Nat. Commun.">
        <title>Thousands of microbial genomes shed light on interconnected biogeochemical processes in an aquifer system.</title>
        <authorList>
            <person name="Anantharaman K."/>
            <person name="Brown C.T."/>
            <person name="Hug L.A."/>
            <person name="Sharon I."/>
            <person name="Castelle C.J."/>
            <person name="Probst A.J."/>
            <person name="Thomas B.C."/>
            <person name="Singh A."/>
            <person name="Wilkins M.J."/>
            <person name="Karaoz U."/>
            <person name="Brodie E.L."/>
            <person name="Williams K.H."/>
            <person name="Hubbard S.S."/>
            <person name="Banfield J.F."/>
        </authorList>
    </citation>
    <scope>NUCLEOTIDE SEQUENCE [LARGE SCALE GENOMIC DNA]</scope>
    <source>
        <strain evidence="3">RIFCSPLOWO2_12_FULL_64_10</strain>
    </source>
</reference>
<dbReference type="EMBL" id="MFKF01000047">
    <property type="protein sequence ID" value="OGG56113.1"/>
    <property type="molecule type" value="Genomic_DNA"/>
</dbReference>
<sequence length="171" mass="19495">MPEGHSERVPQAMLPVYDAVIQLTDAFCKEHLNDEYADLCRRLTAALARKRPSPLARGRLEVWACGIVYALGSVNFLFDRTQTPHMRGEDLCAEFGVSQSSGASKAKLIRDMFGMIQMDPHWCLPSQLERNPLVWMIQVNGLIVDARRVPREIQEEAYRLKLIPYIPADRK</sequence>
<protein>
    <recommendedName>
        <fullName evidence="1">DUF6398 domain-containing protein</fullName>
    </recommendedName>
</protein>
<evidence type="ECO:0000259" key="1">
    <source>
        <dbReference type="Pfam" id="PF19935"/>
    </source>
</evidence>
<feature type="domain" description="DUF6398" evidence="1">
    <location>
        <begin position="20"/>
        <end position="124"/>
    </location>
</feature>
<dbReference type="Proteomes" id="UP000178606">
    <property type="component" value="Unassembled WGS sequence"/>
</dbReference>
<dbReference type="Pfam" id="PF19935">
    <property type="entry name" value="DUF6398"/>
    <property type="match status" value="1"/>
</dbReference>
<name>A0A1F6D3U2_HANXR</name>
<dbReference type="AlphaFoldDB" id="A0A1F6D3U2"/>
<gene>
    <name evidence="2" type="ORF">A3F84_28660</name>
</gene>
<evidence type="ECO:0000313" key="2">
    <source>
        <dbReference type="EMBL" id="OGG56113.1"/>
    </source>
</evidence>
<evidence type="ECO:0000313" key="3">
    <source>
        <dbReference type="Proteomes" id="UP000178606"/>
    </source>
</evidence>
<accession>A0A1F6D3U2</accession>
<organism evidence="2 3">
    <name type="scientific">Handelsmanbacteria sp. (strain RIFCSPLOWO2_12_FULL_64_10)</name>
    <dbReference type="NCBI Taxonomy" id="1817868"/>
    <lineage>
        <taxon>Bacteria</taxon>
        <taxon>Candidatus Handelsmaniibacteriota</taxon>
    </lineage>
</organism>
<proteinExistence type="predicted"/>
<comment type="caution">
    <text evidence="2">The sequence shown here is derived from an EMBL/GenBank/DDBJ whole genome shotgun (WGS) entry which is preliminary data.</text>
</comment>